<evidence type="ECO:0000256" key="4">
    <source>
        <dbReference type="ARBA" id="ARBA00023239"/>
    </source>
</evidence>
<dbReference type="GO" id="GO:0006545">
    <property type="term" value="P:glycine biosynthetic process"/>
    <property type="evidence" value="ECO:0007669"/>
    <property type="project" value="TreeGrafter"/>
</dbReference>
<keyword evidence="4" id="KW-0456">Lyase</keyword>
<dbReference type="InterPro" id="IPR015424">
    <property type="entry name" value="PyrdxlP-dep_Trfase"/>
</dbReference>
<evidence type="ECO:0000256" key="1">
    <source>
        <dbReference type="ARBA" id="ARBA00001933"/>
    </source>
</evidence>
<dbReference type="Pfam" id="PF01212">
    <property type="entry name" value="Beta_elim_lyase"/>
    <property type="match status" value="1"/>
</dbReference>
<comment type="caution">
    <text evidence="6">The sequence shown here is derived from an EMBL/GenBank/DDBJ whole genome shotgun (WGS) entry which is preliminary data.</text>
</comment>
<dbReference type="InterPro" id="IPR015422">
    <property type="entry name" value="PyrdxlP-dep_Trfase_small"/>
</dbReference>
<keyword evidence="7" id="KW-1185">Reference proteome</keyword>
<evidence type="ECO:0000256" key="2">
    <source>
        <dbReference type="ARBA" id="ARBA00006966"/>
    </source>
</evidence>
<dbReference type="NCBIfam" id="NF041359">
    <property type="entry name" value="GntG_guanitoxin"/>
    <property type="match status" value="1"/>
</dbReference>
<reference evidence="6" key="1">
    <citation type="journal article" date="2023" name="Mol. Biol. Evol.">
        <title>Third-Generation Sequencing Reveals the Adaptive Role of the Epigenome in Three Deep-Sea Polychaetes.</title>
        <authorList>
            <person name="Perez M."/>
            <person name="Aroh O."/>
            <person name="Sun Y."/>
            <person name="Lan Y."/>
            <person name="Juniper S.K."/>
            <person name="Young C.R."/>
            <person name="Angers B."/>
            <person name="Qian P.Y."/>
        </authorList>
    </citation>
    <scope>NUCLEOTIDE SEQUENCE</scope>
    <source>
        <strain evidence="6">P08H-3</strain>
    </source>
</reference>
<dbReference type="Gene3D" id="3.90.1150.10">
    <property type="entry name" value="Aspartate Aminotransferase, domain 1"/>
    <property type="match status" value="1"/>
</dbReference>
<dbReference type="FunFam" id="3.40.640.10:FF:000030">
    <property type="entry name" value="Low-specificity L-threonine aldolase"/>
    <property type="match status" value="1"/>
</dbReference>
<evidence type="ECO:0000313" key="6">
    <source>
        <dbReference type="EMBL" id="KAK2154386.1"/>
    </source>
</evidence>
<evidence type="ECO:0000313" key="7">
    <source>
        <dbReference type="Proteomes" id="UP001208570"/>
    </source>
</evidence>
<proteinExistence type="inferred from homology"/>
<comment type="cofactor">
    <cofactor evidence="1">
        <name>pyridoxal 5'-phosphate</name>
        <dbReference type="ChEBI" id="CHEBI:597326"/>
    </cofactor>
</comment>
<dbReference type="GO" id="GO:0005829">
    <property type="term" value="C:cytosol"/>
    <property type="evidence" value="ECO:0007669"/>
    <property type="project" value="TreeGrafter"/>
</dbReference>
<name>A0AAD9JKH7_9ANNE</name>
<evidence type="ECO:0000259" key="5">
    <source>
        <dbReference type="Pfam" id="PF01212"/>
    </source>
</evidence>
<evidence type="ECO:0000256" key="3">
    <source>
        <dbReference type="ARBA" id="ARBA00022898"/>
    </source>
</evidence>
<dbReference type="EMBL" id="JAODUP010000269">
    <property type="protein sequence ID" value="KAK2154386.1"/>
    <property type="molecule type" value="Genomic_DNA"/>
</dbReference>
<dbReference type="SUPFAM" id="SSF53383">
    <property type="entry name" value="PLP-dependent transferases"/>
    <property type="match status" value="1"/>
</dbReference>
<organism evidence="6 7">
    <name type="scientific">Paralvinella palmiformis</name>
    <dbReference type="NCBI Taxonomy" id="53620"/>
    <lineage>
        <taxon>Eukaryota</taxon>
        <taxon>Metazoa</taxon>
        <taxon>Spiralia</taxon>
        <taxon>Lophotrochozoa</taxon>
        <taxon>Annelida</taxon>
        <taxon>Polychaeta</taxon>
        <taxon>Sedentaria</taxon>
        <taxon>Canalipalpata</taxon>
        <taxon>Terebellida</taxon>
        <taxon>Terebelliformia</taxon>
        <taxon>Alvinellidae</taxon>
        <taxon>Paralvinella</taxon>
    </lineage>
</organism>
<dbReference type="PANTHER" id="PTHR48097:SF9">
    <property type="entry name" value="L-THREONINE ALDOLASE"/>
    <property type="match status" value="1"/>
</dbReference>
<dbReference type="InterPro" id="IPR015421">
    <property type="entry name" value="PyrdxlP-dep_Trfase_major"/>
</dbReference>
<keyword evidence="3" id="KW-0663">Pyridoxal phosphate</keyword>
<dbReference type="Proteomes" id="UP001208570">
    <property type="component" value="Unassembled WGS sequence"/>
</dbReference>
<feature type="domain" description="Aromatic amino acid beta-eliminating lyase/threonine aldolase" evidence="5">
    <location>
        <begin position="50"/>
        <end position="337"/>
    </location>
</feature>
<dbReference type="Gene3D" id="3.40.640.10">
    <property type="entry name" value="Type I PLP-dependent aspartate aminotransferase-like (Major domain)"/>
    <property type="match status" value="1"/>
</dbReference>
<accession>A0AAD9JKH7</accession>
<dbReference type="AlphaFoldDB" id="A0AAD9JKH7"/>
<dbReference type="InterPro" id="IPR023603">
    <property type="entry name" value="Low_specificity_L-TA-like"/>
</dbReference>
<dbReference type="PANTHER" id="PTHR48097">
    <property type="entry name" value="L-THREONINE ALDOLASE-RELATED"/>
    <property type="match status" value="1"/>
</dbReference>
<protein>
    <recommendedName>
        <fullName evidence="5">Aromatic amino acid beta-eliminating lyase/threonine aldolase domain-containing protein</fullName>
    </recommendedName>
</protein>
<dbReference type="InterPro" id="IPR001597">
    <property type="entry name" value="ArAA_b-elim_lyase/Thr_aldolase"/>
</dbReference>
<dbReference type="GO" id="GO:0008732">
    <property type="term" value="F:L-allo-threonine aldolase activity"/>
    <property type="evidence" value="ECO:0007669"/>
    <property type="project" value="TreeGrafter"/>
</dbReference>
<sequence>MHSLKRSVLKLLKSSTKPNHNFSRPRVFVWKICNRSQTNKSCSDDPYVIDLRSDTLTKPTDAMRMAMAKATVGDDVFNEDPTVHELQNMMAQMLDMEAALYVPSGTMGNLISVLCHCNRRGMEVVAGHKGHLVMYEQGGVAQLGGVMPMTIPNKDDGTFDLNQLAEYIRPTDDPHQPHTGLITVENTHCNCGGKVLPLKYLAELREKANSWRVPIHMDGARLLNAAVALDVEPKKIVSYVDSVSVCLSKGVGAPIGSVIVGSKQFIAQALRLRKVLGGGWRQAGHLAAAAIVALSSYKQHLAQDHKHAKMFVRGVMENHNNIIDIDITGVHTNIVMIDILKPGLTAEQFCQRLKTVTEQEFTDIKDKVVVLSMPLTKFKLRIVMCSNHNTEDVRLAIKKVQYVLHELVKK</sequence>
<comment type="similarity">
    <text evidence="2">Belongs to the threonine aldolase family.</text>
</comment>
<dbReference type="GO" id="GO:0006567">
    <property type="term" value="P:L-threonine catabolic process"/>
    <property type="evidence" value="ECO:0007669"/>
    <property type="project" value="TreeGrafter"/>
</dbReference>
<gene>
    <name evidence="6" type="ORF">LSH36_269g02007</name>
</gene>